<reference evidence="3" key="1">
    <citation type="submission" date="2021-01" db="EMBL/GenBank/DDBJ databases">
        <authorList>
            <person name="Corre E."/>
            <person name="Pelletier E."/>
            <person name="Niang G."/>
            <person name="Scheremetjew M."/>
            <person name="Finn R."/>
            <person name="Kale V."/>
            <person name="Holt S."/>
            <person name="Cochrane G."/>
            <person name="Meng A."/>
            <person name="Brown T."/>
            <person name="Cohen L."/>
        </authorList>
    </citation>
    <scope>NUCLEOTIDE SEQUENCE</scope>
    <source>
        <strain evidence="3">308</strain>
    </source>
</reference>
<sequence length="116" mass="13134">MSKENNDAYDLLKRAVDESPIIIENKLHVRDFEQPWESAYDGLIYIGDSAHPVRPTGEGTALAFEDANVLSEVIMRNKNGLCVEALRDYESERYEPVKEISEKIRALADGFYEGVP</sequence>
<dbReference type="InterPro" id="IPR050493">
    <property type="entry name" value="FAD-dep_Monooxygenase_BioMet"/>
</dbReference>
<evidence type="ECO:0000256" key="1">
    <source>
        <dbReference type="ARBA" id="ARBA00023002"/>
    </source>
</evidence>
<dbReference type="GO" id="GO:0004497">
    <property type="term" value="F:monooxygenase activity"/>
    <property type="evidence" value="ECO:0007669"/>
    <property type="project" value="UniProtKB-KW"/>
</dbReference>
<dbReference type="PANTHER" id="PTHR13789:SF309">
    <property type="entry name" value="PUTATIVE (AFU_ORTHOLOGUE AFUA_6G14510)-RELATED"/>
    <property type="match status" value="1"/>
</dbReference>
<keyword evidence="1" id="KW-0560">Oxidoreductase</keyword>
<dbReference type="SUPFAM" id="SSF51905">
    <property type="entry name" value="FAD/NAD(P)-binding domain"/>
    <property type="match status" value="1"/>
</dbReference>
<organism evidence="3">
    <name type="scientific">Corethron hystrix</name>
    <dbReference type="NCBI Taxonomy" id="216773"/>
    <lineage>
        <taxon>Eukaryota</taxon>
        <taxon>Sar</taxon>
        <taxon>Stramenopiles</taxon>
        <taxon>Ochrophyta</taxon>
        <taxon>Bacillariophyta</taxon>
        <taxon>Coscinodiscophyceae</taxon>
        <taxon>Corethrophycidae</taxon>
        <taxon>Corethrales</taxon>
        <taxon>Corethraceae</taxon>
        <taxon>Corethron</taxon>
    </lineage>
</organism>
<dbReference type="AlphaFoldDB" id="A0A7S1BDK5"/>
<gene>
    <name evidence="3" type="ORF">CHYS00102_LOCUS10710</name>
</gene>
<dbReference type="EMBL" id="HBFR01014698">
    <property type="protein sequence ID" value="CAD8883514.1"/>
    <property type="molecule type" value="Transcribed_RNA"/>
</dbReference>
<dbReference type="InterPro" id="IPR036188">
    <property type="entry name" value="FAD/NAD-bd_sf"/>
</dbReference>
<evidence type="ECO:0008006" key="4">
    <source>
        <dbReference type="Google" id="ProtNLM"/>
    </source>
</evidence>
<dbReference type="PANTHER" id="PTHR13789">
    <property type="entry name" value="MONOOXYGENASE"/>
    <property type="match status" value="1"/>
</dbReference>
<proteinExistence type="predicted"/>
<accession>A0A7S1BDK5</accession>
<evidence type="ECO:0000256" key="2">
    <source>
        <dbReference type="ARBA" id="ARBA00023033"/>
    </source>
</evidence>
<dbReference type="Gene3D" id="3.50.50.60">
    <property type="entry name" value="FAD/NAD(P)-binding domain"/>
    <property type="match status" value="1"/>
</dbReference>
<evidence type="ECO:0000313" key="3">
    <source>
        <dbReference type="EMBL" id="CAD8883514.1"/>
    </source>
</evidence>
<name>A0A7S1BDK5_9STRA</name>
<protein>
    <recommendedName>
        <fullName evidence="4">FAD-binding domain-containing protein</fullName>
    </recommendedName>
</protein>
<keyword evidence="2" id="KW-0503">Monooxygenase</keyword>